<feature type="region of interest" description="Disordered" evidence="8">
    <location>
        <begin position="217"/>
        <end position="243"/>
    </location>
</feature>
<feature type="domain" description="GLUE N-terminal" evidence="9">
    <location>
        <begin position="10"/>
        <end position="279"/>
    </location>
</feature>
<comment type="subcellular location">
    <subcellularLocation>
        <location evidence="7">Cytoplasm</location>
    </subcellularLocation>
    <subcellularLocation>
        <location evidence="7">Endosome</location>
    </subcellularLocation>
</comment>
<organism evidence="10 11">
    <name type="scientific">Gymnopilus junonius</name>
    <name type="common">Spectacular rustgill mushroom</name>
    <name type="synonym">Gymnopilus spectabilis subsp. junonius</name>
    <dbReference type="NCBI Taxonomy" id="109634"/>
    <lineage>
        <taxon>Eukaryota</taxon>
        <taxon>Fungi</taxon>
        <taxon>Dikarya</taxon>
        <taxon>Basidiomycota</taxon>
        <taxon>Agaricomycotina</taxon>
        <taxon>Agaricomycetes</taxon>
        <taxon>Agaricomycetidae</taxon>
        <taxon>Agaricales</taxon>
        <taxon>Agaricineae</taxon>
        <taxon>Hymenogastraceae</taxon>
        <taxon>Gymnopilus</taxon>
    </lineage>
</organism>
<dbReference type="InterPro" id="IPR037855">
    <property type="entry name" value="Vps36"/>
</dbReference>
<comment type="similarity">
    <text evidence="1 7">Belongs to the VPS36 family.</text>
</comment>
<feature type="compositionally biased region" description="Low complexity" evidence="8">
    <location>
        <begin position="155"/>
        <end position="184"/>
    </location>
</feature>
<evidence type="ECO:0000256" key="2">
    <source>
        <dbReference type="ARBA" id="ARBA00022448"/>
    </source>
</evidence>
<comment type="function">
    <text evidence="7">Component of the ESCRT-II complex (endosomal sorting complex required for transport II), which is required for multivesicular body (MVB) formation and sorting of endosomal cargo proteins into MVBs.</text>
</comment>
<evidence type="ECO:0000313" key="10">
    <source>
        <dbReference type="EMBL" id="KAF8883888.1"/>
    </source>
</evidence>
<dbReference type="Gene3D" id="4.10.1060.10">
    <property type="entry name" value="Zinc finger, RanBP2-type"/>
    <property type="match status" value="1"/>
</dbReference>
<dbReference type="InterPro" id="IPR036390">
    <property type="entry name" value="WH_DNA-bd_sf"/>
</dbReference>
<dbReference type="OrthoDB" id="271448at2759"/>
<dbReference type="Gene3D" id="2.30.29.30">
    <property type="entry name" value="Pleckstrin-homology domain (PH domain)/Phosphotyrosine-binding domain (PTB)"/>
    <property type="match status" value="1"/>
</dbReference>
<dbReference type="Pfam" id="PF04157">
    <property type="entry name" value="EAP30"/>
    <property type="match status" value="1"/>
</dbReference>
<proteinExistence type="inferred from homology"/>
<dbReference type="GO" id="GO:0043328">
    <property type="term" value="P:protein transport to vacuole involved in ubiquitin-dependent protein catabolic process via the multivesicular body sorting pathway"/>
    <property type="evidence" value="ECO:0007669"/>
    <property type="project" value="UniProtKB-UniRule"/>
</dbReference>
<dbReference type="Pfam" id="PF11605">
    <property type="entry name" value="Vps36_ESCRT-II"/>
    <property type="match status" value="1"/>
</dbReference>
<keyword evidence="7" id="KW-0963">Cytoplasm</keyword>
<dbReference type="Gene3D" id="6.10.140.260">
    <property type="match status" value="1"/>
</dbReference>
<dbReference type="GO" id="GO:0000814">
    <property type="term" value="C:ESCRT II complex"/>
    <property type="evidence" value="ECO:0007669"/>
    <property type="project" value="UniProtKB-UniRule"/>
</dbReference>
<evidence type="ECO:0000256" key="8">
    <source>
        <dbReference type="SAM" id="MobiDB-lite"/>
    </source>
</evidence>
<dbReference type="Gene3D" id="1.10.10.10">
    <property type="entry name" value="Winged helix-like DNA-binding domain superfamily/Winged helix DNA-binding domain"/>
    <property type="match status" value="2"/>
</dbReference>
<evidence type="ECO:0000256" key="7">
    <source>
        <dbReference type="RuleBase" id="RU367095"/>
    </source>
</evidence>
<keyword evidence="11" id="KW-1185">Reference proteome</keyword>
<dbReference type="InterPro" id="IPR011993">
    <property type="entry name" value="PH-like_dom_sf"/>
</dbReference>
<sequence>MSLRRYTRAVDGTIPIQALLYNDEELLASQDSVGIYDGSQKAPDHQNGVVHVTTHRLFFLNTHKAHSKSFELSLSFIIQTEYYAGLFKSSAKVTCHLSGDPIDLGSIEGGAAHAQFDSWECEVCAYRNPPGLSPAAARICALCGVPRTALPPPTTSVSSSHLSSSLPTSTLSSSTSLTSASRSSSGHKPTSIACPACTFLNHPSLRSCEICSTELPQPRGELRSAPSSRPITPDPDDDDDPSSLKAIKISFRKGGDKSFYAALKRSLKSKAWENNALGTNLSRDANSPDSGIGNPVGRTGISGILRTVESSTKGRETDMKDALQDLEALMVKAKDMVKLAAELNEKLTAVSASNHSATPEPEEATFIRSSLSQLGLQMTNTPVTLDMMKDERRWYDELARELARVLQGQPANDGSITGGMMKDRGIIALDEVWGGWNRARGVALIPPSTFLQVLPHLSAHTDPIICHQAFASGLNVLHTPPYTPAAFGARLYGFLMMNGAKTTVEISAEENLTVALVTEMLDAVERDGGICRDDSAAAIAGGGSGTGSEVRWWGNVFHGYMWDGQEV</sequence>
<evidence type="ECO:0000256" key="1">
    <source>
        <dbReference type="ARBA" id="ARBA00009697"/>
    </source>
</evidence>
<keyword evidence="3" id="KW-0479">Metal-binding</keyword>
<dbReference type="InterPro" id="IPR021648">
    <property type="entry name" value="GLUE_dom"/>
</dbReference>
<dbReference type="AlphaFoldDB" id="A0A9P5NDI7"/>
<keyword evidence="6 7" id="KW-0653">Protein transport</keyword>
<dbReference type="Gene3D" id="2.30.30.380">
    <property type="entry name" value="Zn-finger domain of Sec23/24"/>
    <property type="match status" value="1"/>
</dbReference>
<keyword evidence="5" id="KW-0862">Zinc</keyword>
<gene>
    <name evidence="10" type="ORF">CPB84DRAFT_1734505</name>
</gene>
<evidence type="ECO:0000256" key="4">
    <source>
        <dbReference type="ARBA" id="ARBA00022771"/>
    </source>
</evidence>
<evidence type="ECO:0000256" key="5">
    <source>
        <dbReference type="ARBA" id="ARBA00022833"/>
    </source>
</evidence>
<reference evidence="10" key="1">
    <citation type="submission" date="2020-11" db="EMBL/GenBank/DDBJ databases">
        <authorList>
            <consortium name="DOE Joint Genome Institute"/>
            <person name="Ahrendt S."/>
            <person name="Riley R."/>
            <person name="Andreopoulos W."/>
            <person name="LaButti K."/>
            <person name="Pangilinan J."/>
            <person name="Ruiz-duenas F.J."/>
            <person name="Barrasa J.M."/>
            <person name="Sanchez-Garcia M."/>
            <person name="Camarero S."/>
            <person name="Miyauchi S."/>
            <person name="Serrano A."/>
            <person name="Linde D."/>
            <person name="Babiker R."/>
            <person name="Drula E."/>
            <person name="Ayuso-Fernandez I."/>
            <person name="Pacheco R."/>
            <person name="Padilla G."/>
            <person name="Ferreira P."/>
            <person name="Barriuso J."/>
            <person name="Kellner H."/>
            <person name="Castanera R."/>
            <person name="Alfaro M."/>
            <person name="Ramirez L."/>
            <person name="Pisabarro A.G."/>
            <person name="Kuo A."/>
            <person name="Tritt A."/>
            <person name="Lipzen A."/>
            <person name="He G."/>
            <person name="Yan M."/>
            <person name="Ng V."/>
            <person name="Cullen D."/>
            <person name="Martin F."/>
            <person name="Rosso M.-N."/>
            <person name="Henrissat B."/>
            <person name="Hibbett D."/>
            <person name="Martinez A.T."/>
            <person name="Grigoriev I.V."/>
        </authorList>
    </citation>
    <scope>NUCLEOTIDE SEQUENCE</scope>
    <source>
        <strain evidence="10">AH 44721</strain>
    </source>
</reference>
<dbReference type="InterPro" id="IPR036388">
    <property type="entry name" value="WH-like_DNA-bd_sf"/>
</dbReference>
<dbReference type="GO" id="GO:0008270">
    <property type="term" value="F:zinc ion binding"/>
    <property type="evidence" value="ECO:0007669"/>
    <property type="project" value="UniProtKB-KW"/>
</dbReference>
<evidence type="ECO:0000256" key="3">
    <source>
        <dbReference type="ARBA" id="ARBA00022723"/>
    </source>
</evidence>
<dbReference type="InterPro" id="IPR040608">
    <property type="entry name" value="Snf8/Vps36"/>
</dbReference>
<comment type="caution">
    <text evidence="10">The sequence shown here is derived from an EMBL/GenBank/DDBJ whole genome shotgun (WGS) entry which is preliminary data.</text>
</comment>
<dbReference type="GO" id="GO:0031902">
    <property type="term" value="C:late endosome membrane"/>
    <property type="evidence" value="ECO:0007669"/>
    <property type="project" value="UniProtKB-UniRule"/>
</dbReference>
<dbReference type="InterPro" id="IPR001876">
    <property type="entry name" value="Znf_RanBP2"/>
</dbReference>
<evidence type="ECO:0000256" key="6">
    <source>
        <dbReference type="ARBA" id="ARBA00022927"/>
    </source>
</evidence>
<dbReference type="SMART" id="SM00547">
    <property type="entry name" value="ZnF_RBZ"/>
    <property type="match status" value="2"/>
</dbReference>
<dbReference type="GO" id="GO:0032266">
    <property type="term" value="F:phosphatidylinositol-3-phosphate binding"/>
    <property type="evidence" value="ECO:0007669"/>
    <property type="project" value="UniProtKB-UniRule"/>
</dbReference>
<evidence type="ECO:0000259" key="9">
    <source>
        <dbReference type="PROSITE" id="PS51495"/>
    </source>
</evidence>
<keyword evidence="2 7" id="KW-0813">Transport</keyword>
<name>A0A9P5NDI7_GYMJU</name>
<dbReference type="PANTHER" id="PTHR13128">
    <property type="entry name" value="VACUOLAR PROTEIN-SORTING-ASSOCIATED PROTEIN 36"/>
    <property type="match status" value="1"/>
</dbReference>
<dbReference type="SUPFAM" id="SSF50729">
    <property type="entry name" value="PH domain-like"/>
    <property type="match status" value="2"/>
</dbReference>
<comment type="subunit">
    <text evidence="7">Component of the endosomal sorting complex required for transport II (ESCRT-II).</text>
</comment>
<dbReference type="GO" id="GO:0043130">
    <property type="term" value="F:ubiquitin binding"/>
    <property type="evidence" value="ECO:0007669"/>
    <property type="project" value="UniProtKB-UniRule"/>
</dbReference>
<feature type="region of interest" description="Disordered" evidence="8">
    <location>
        <begin position="154"/>
        <end position="190"/>
    </location>
</feature>
<evidence type="ECO:0000313" key="11">
    <source>
        <dbReference type="Proteomes" id="UP000724874"/>
    </source>
</evidence>
<keyword evidence="4" id="KW-0863">Zinc-finger</keyword>
<dbReference type="PANTHER" id="PTHR13128:SF12">
    <property type="entry name" value="VACUOLAR PROTEIN-SORTING-ASSOCIATED PROTEIN 36"/>
    <property type="match status" value="1"/>
</dbReference>
<dbReference type="EMBL" id="JADNYJ010000112">
    <property type="protein sequence ID" value="KAF8883888.1"/>
    <property type="molecule type" value="Genomic_DNA"/>
</dbReference>
<dbReference type="SUPFAM" id="SSF46785">
    <property type="entry name" value="Winged helix' DNA-binding domain"/>
    <property type="match status" value="1"/>
</dbReference>
<protein>
    <recommendedName>
        <fullName evidence="7">Vacuolar protein-sorting-associated protein 36</fullName>
    </recommendedName>
    <alternativeName>
        <fullName evidence="7">ESCRT-II complex subunit VPS36</fullName>
    </alternativeName>
</protein>
<accession>A0A9P5NDI7</accession>
<dbReference type="PROSITE" id="PS51495">
    <property type="entry name" value="GLUE"/>
    <property type="match status" value="1"/>
</dbReference>
<keyword evidence="7" id="KW-0967">Endosome</keyword>
<dbReference type="Proteomes" id="UP000724874">
    <property type="component" value="Unassembled WGS sequence"/>
</dbReference>